<organism evidence="2 3">
    <name type="scientific">Rubritalea halochordaticola</name>
    <dbReference type="NCBI Taxonomy" id="714537"/>
    <lineage>
        <taxon>Bacteria</taxon>
        <taxon>Pseudomonadati</taxon>
        <taxon>Verrucomicrobiota</taxon>
        <taxon>Verrucomicrobiia</taxon>
        <taxon>Verrucomicrobiales</taxon>
        <taxon>Rubritaleaceae</taxon>
        <taxon>Rubritalea</taxon>
    </lineage>
</organism>
<dbReference type="SMART" id="SM00731">
    <property type="entry name" value="SprT"/>
    <property type="match status" value="1"/>
</dbReference>
<reference evidence="2 3" key="1">
    <citation type="submission" date="2024-02" db="EMBL/GenBank/DDBJ databases">
        <title>Rubritalea halochordaticola NBRC 107102.</title>
        <authorList>
            <person name="Ichikawa N."/>
            <person name="Katano-Makiyama Y."/>
            <person name="Hidaka K."/>
        </authorList>
    </citation>
    <scope>NUCLEOTIDE SEQUENCE [LARGE SCALE GENOMIC DNA]</scope>
    <source>
        <strain evidence="2 3">NBRC 107102</strain>
    </source>
</reference>
<protein>
    <submittedName>
        <fullName evidence="2">Protein SprT</fullName>
    </submittedName>
</protein>
<dbReference type="Proteomes" id="UP001424741">
    <property type="component" value="Unassembled WGS sequence"/>
</dbReference>
<sequence length="177" mass="20361">MSTAHEKIVHAALRDILEQALRRLRVVGGNDLASKVTVVWNSRMRSTAGRAHWPEAKVELNPKLIGISLAEVKRTLLHELAHLLAYHRHKRRRIQPHGREWQQACADLGIPGESVTHNLALPSSRQRRKWRYVCPNCMQSIERVRKMSASSACYHCCQNYNGGKYHSRFRLKAERIA</sequence>
<dbReference type="Pfam" id="PF10263">
    <property type="entry name" value="SprT-like"/>
    <property type="match status" value="1"/>
</dbReference>
<accession>A0ABP9V9V1</accession>
<gene>
    <name evidence="2" type="primary">sprT</name>
    <name evidence="2" type="ORF">Rhal01_03603</name>
</gene>
<keyword evidence="3" id="KW-1185">Reference proteome</keyword>
<evidence type="ECO:0000313" key="3">
    <source>
        <dbReference type="Proteomes" id="UP001424741"/>
    </source>
</evidence>
<name>A0ABP9V9V1_9BACT</name>
<dbReference type="InterPro" id="IPR006640">
    <property type="entry name" value="SprT-like_domain"/>
</dbReference>
<dbReference type="PANTHER" id="PTHR38773:SF1">
    <property type="entry name" value="PROTEIN SPRT"/>
    <property type="match status" value="1"/>
</dbReference>
<dbReference type="EMBL" id="BAABRL010000014">
    <property type="protein sequence ID" value="GAA5497407.1"/>
    <property type="molecule type" value="Genomic_DNA"/>
</dbReference>
<evidence type="ECO:0000259" key="1">
    <source>
        <dbReference type="SMART" id="SM00731"/>
    </source>
</evidence>
<comment type="caution">
    <text evidence="2">The sequence shown here is derived from an EMBL/GenBank/DDBJ whole genome shotgun (WGS) entry which is preliminary data.</text>
</comment>
<dbReference type="PANTHER" id="PTHR38773">
    <property type="entry name" value="PROTEIN SPRT"/>
    <property type="match status" value="1"/>
</dbReference>
<feature type="domain" description="SprT-like" evidence="1">
    <location>
        <begin position="11"/>
        <end position="163"/>
    </location>
</feature>
<evidence type="ECO:0000313" key="2">
    <source>
        <dbReference type="EMBL" id="GAA5497407.1"/>
    </source>
</evidence>
<dbReference type="RefSeq" id="WP_346189923.1">
    <property type="nucleotide sequence ID" value="NZ_BAABRL010000014.1"/>
</dbReference>
<proteinExistence type="predicted"/>